<dbReference type="PROSITE" id="PS51682">
    <property type="entry name" value="SAM_OMT_I"/>
    <property type="match status" value="1"/>
</dbReference>
<dbReference type="PANTHER" id="PTHR10509:SF14">
    <property type="entry name" value="CAFFEOYL-COA O-METHYLTRANSFERASE 3-RELATED"/>
    <property type="match status" value="1"/>
</dbReference>
<evidence type="ECO:0008006" key="7">
    <source>
        <dbReference type="Google" id="ProtNLM"/>
    </source>
</evidence>
<dbReference type="SUPFAM" id="SSF53335">
    <property type="entry name" value="S-adenosyl-L-methionine-dependent methyltransferases"/>
    <property type="match status" value="1"/>
</dbReference>
<evidence type="ECO:0000256" key="1">
    <source>
        <dbReference type="ARBA" id="ARBA00022603"/>
    </source>
</evidence>
<dbReference type="AlphaFoldDB" id="A0AA39R2Z3"/>
<keyword evidence="6" id="KW-1185">Reference proteome</keyword>
<dbReference type="GO" id="GO:0008757">
    <property type="term" value="F:S-adenosylmethionine-dependent methyltransferase activity"/>
    <property type="evidence" value="ECO:0007669"/>
    <property type="project" value="TreeGrafter"/>
</dbReference>
<dbReference type="Gene3D" id="3.40.50.150">
    <property type="entry name" value="Vaccinia Virus protein VP39"/>
    <property type="match status" value="1"/>
</dbReference>
<dbReference type="PANTHER" id="PTHR10509">
    <property type="entry name" value="O-METHYLTRANSFERASE-RELATED"/>
    <property type="match status" value="1"/>
</dbReference>
<keyword evidence="2" id="KW-0808">Transferase</keyword>
<keyword evidence="1" id="KW-0489">Methyltransferase</keyword>
<dbReference type="InterPro" id="IPR002935">
    <property type="entry name" value="SAM_O-MeTrfase"/>
</dbReference>
<accession>A0AA39R2Z3</accession>
<dbReference type="EMBL" id="JAFEKC020000009">
    <property type="protein sequence ID" value="KAK0512674.1"/>
    <property type="molecule type" value="Genomic_DNA"/>
</dbReference>
<evidence type="ECO:0000313" key="5">
    <source>
        <dbReference type="EMBL" id="KAK0512674.1"/>
    </source>
</evidence>
<evidence type="ECO:0000313" key="6">
    <source>
        <dbReference type="Proteomes" id="UP001166286"/>
    </source>
</evidence>
<evidence type="ECO:0000256" key="3">
    <source>
        <dbReference type="ARBA" id="ARBA00022691"/>
    </source>
</evidence>
<evidence type="ECO:0000256" key="4">
    <source>
        <dbReference type="ARBA" id="ARBA00023453"/>
    </source>
</evidence>
<gene>
    <name evidence="5" type="ORF">JMJ35_004691</name>
</gene>
<name>A0AA39R2Z3_9LECA</name>
<comment type="similarity">
    <text evidence="4">Belongs to the class I-like SAM-binding methyltransferase superfamily. Cation-dependent O-methyltransferase family.</text>
</comment>
<dbReference type="GO" id="GO:0032259">
    <property type="term" value="P:methylation"/>
    <property type="evidence" value="ECO:0007669"/>
    <property type="project" value="UniProtKB-KW"/>
</dbReference>
<evidence type="ECO:0000256" key="2">
    <source>
        <dbReference type="ARBA" id="ARBA00022679"/>
    </source>
</evidence>
<dbReference type="InterPro" id="IPR029063">
    <property type="entry name" value="SAM-dependent_MTases_sf"/>
</dbReference>
<proteinExistence type="inferred from homology"/>
<reference evidence="5" key="1">
    <citation type="submission" date="2023-03" db="EMBL/GenBank/DDBJ databases">
        <title>Complete genome of Cladonia borealis.</title>
        <authorList>
            <person name="Park H."/>
        </authorList>
    </citation>
    <scope>NUCLEOTIDE SEQUENCE</scope>
    <source>
        <strain evidence="5">ANT050790</strain>
    </source>
</reference>
<comment type="caution">
    <text evidence="5">The sequence shown here is derived from an EMBL/GenBank/DDBJ whole genome shotgun (WGS) entry which is preliminary data.</text>
</comment>
<protein>
    <recommendedName>
        <fullName evidence="7">O-methyltransferase</fullName>
    </recommendedName>
</protein>
<dbReference type="Pfam" id="PF01596">
    <property type="entry name" value="Methyltransf_3"/>
    <property type="match status" value="1"/>
</dbReference>
<dbReference type="Proteomes" id="UP001166286">
    <property type="component" value="Unassembled WGS sequence"/>
</dbReference>
<keyword evidence="3" id="KW-0949">S-adenosyl-L-methionine</keyword>
<dbReference type="InterPro" id="IPR050362">
    <property type="entry name" value="Cation-dep_OMT"/>
</dbReference>
<dbReference type="GO" id="GO:0008171">
    <property type="term" value="F:O-methyltransferase activity"/>
    <property type="evidence" value="ECO:0007669"/>
    <property type="project" value="InterPro"/>
</dbReference>
<organism evidence="5 6">
    <name type="scientific">Cladonia borealis</name>
    <dbReference type="NCBI Taxonomy" id="184061"/>
    <lineage>
        <taxon>Eukaryota</taxon>
        <taxon>Fungi</taxon>
        <taxon>Dikarya</taxon>
        <taxon>Ascomycota</taxon>
        <taxon>Pezizomycotina</taxon>
        <taxon>Lecanoromycetes</taxon>
        <taxon>OSLEUM clade</taxon>
        <taxon>Lecanoromycetidae</taxon>
        <taxon>Lecanorales</taxon>
        <taxon>Lecanorineae</taxon>
        <taxon>Cladoniaceae</taxon>
        <taxon>Cladonia</taxon>
    </lineage>
</organism>
<sequence>MSPATTNGDQPYIVEQDPRWTAVDAFQFPHLFPPTRPHHDAITHASTNSIAKGLDDICVAPSQGKFLSIQCQIMDAKHVLEIGTLGAYSTIWMASANPDTKVVTIEIDPATAEIARENIRYAKMEDRIELIVGAALDVLPSLAADVSAGRRPPFDFSFIDADKVNALNYFNSAVGMTRKRGVVYVDNMVRKGLLAEEGLAVTDENVRGIREAVVGVGRDERVEGVVLQTVGEKNYDGFLMAVVK</sequence>